<dbReference type="InterPro" id="IPR013783">
    <property type="entry name" value="Ig-like_fold"/>
</dbReference>
<dbReference type="PROSITE" id="PS50093">
    <property type="entry name" value="PKD"/>
    <property type="match status" value="1"/>
</dbReference>
<protein>
    <submittedName>
        <fullName evidence="4">SprB repeat-containing protein</fullName>
    </submittedName>
</protein>
<dbReference type="Pfam" id="PF13585">
    <property type="entry name" value="CHU_C"/>
    <property type="match status" value="1"/>
</dbReference>
<dbReference type="Gene3D" id="2.60.40.2700">
    <property type="match status" value="4"/>
</dbReference>
<dbReference type="InterPro" id="IPR022409">
    <property type="entry name" value="PKD/Chitinase_dom"/>
</dbReference>
<evidence type="ECO:0000259" key="3">
    <source>
        <dbReference type="PROSITE" id="PS50835"/>
    </source>
</evidence>
<evidence type="ECO:0000259" key="2">
    <source>
        <dbReference type="PROSITE" id="PS50093"/>
    </source>
</evidence>
<proteinExistence type="predicted"/>
<feature type="chain" id="PRO_5012183389" evidence="1">
    <location>
        <begin position="25"/>
        <end position="2510"/>
    </location>
</feature>
<feature type="signal peptide" evidence="1">
    <location>
        <begin position="1"/>
        <end position="24"/>
    </location>
</feature>
<evidence type="ECO:0000256" key="1">
    <source>
        <dbReference type="SAM" id="SignalP"/>
    </source>
</evidence>
<evidence type="ECO:0000313" key="4">
    <source>
        <dbReference type="EMBL" id="SHE96015.1"/>
    </source>
</evidence>
<accession>A0A1M4XRE2</accession>
<dbReference type="InterPro" id="IPR035986">
    <property type="entry name" value="PKD_dom_sf"/>
</dbReference>
<organism evidence="4 5">
    <name type="scientific">Arenibacter palladensis</name>
    <dbReference type="NCBI Taxonomy" id="237373"/>
    <lineage>
        <taxon>Bacteria</taxon>
        <taxon>Pseudomonadati</taxon>
        <taxon>Bacteroidota</taxon>
        <taxon>Flavobacteriia</taxon>
        <taxon>Flavobacteriales</taxon>
        <taxon>Flavobacteriaceae</taxon>
        <taxon>Arenibacter</taxon>
    </lineage>
</organism>
<dbReference type="PROSITE" id="PS50835">
    <property type="entry name" value="IG_LIKE"/>
    <property type="match status" value="1"/>
</dbReference>
<dbReference type="InterPro" id="IPR007110">
    <property type="entry name" value="Ig-like_dom"/>
</dbReference>
<dbReference type="InterPro" id="IPR025667">
    <property type="entry name" value="SprB_repeat"/>
</dbReference>
<dbReference type="Proteomes" id="UP000184406">
    <property type="component" value="Unassembled WGS sequence"/>
</dbReference>
<dbReference type="Gene3D" id="2.60.40.10">
    <property type="entry name" value="Immunoglobulins"/>
    <property type="match status" value="2"/>
</dbReference>
<dbReference type="SMART" id="SM00089">
    <property type="entry name" value="PKD"/>
    <property type="match status" value="1"/>
</dbReference>
<keyword evidence="1" id="KW-0732">Signal</keyword>
<dbReference type="RefSeq" id="WP_072861035.1">
    <property type="nucleotide sequence ID" value="NZ_FQUX01000002.1"/>
</dbReference>
<gene>
    <name evidence="4" type="ORF">SAMN03080594_102169</name>
</gene>
<feature type="domain" description="Ig-like" evidence="3">
    <location>
        <begin position="1848"/>
        <end position="1970"/>
    </location>
</feature>
<dbReference type="EMBL" id="FQUX01000002">
    <property type="protein sequence ID" value="SHE96015.1"/>
    <property type="molecule type" value="Genomic_DNA"/>
</dbReference>
<sequence>MIKSTKKLLLLILLFSFNAWYSIAQVSTSAQNTNFNSCGSNLPQTELNLGNLVLSETLATDFGSGTFTFYIQAPSNFEIRATSYSETGTDITSASVAQDPGNASRLAVTITTNAQGSLDVFTIENIRIQLIPGSTTTNGLLRYVLGGNANKINGLADNQTLANVSFTALTGGTGVNQQVCAKNDVQNISITGSNITQSRTFAWEKDVNGTWTAIANSNTEILVVDKPSFPNGISRFRRLTTFMLNGESCTQISTTATITVNEIYAGTITEGTGQNVCATQIPEQLSTSGDVAVTPSGTTTYQWYKNDSGPWELISGATDNFYQPSALSKTTSFKRRVTNVLNGFSCYKETPAVSIIVNSAVLGGTAANQNICSLSELQLLTINNGENNGTYQWQKYDGSNWINISGATQSNYNASANLNPGVEQFRRVTTVSGASCQGVSTVATITYTNFAEGSITGTETVCYNEAPATITSDTNATGTGTISYQWERFDGSSWAAISGANNADYQPSVLTQTTTFRRQDSILLNGYTCSDYTNEIEITVLGQINGGTASADQTICAGETPNAITINNATAAGPNISYQWQSATTGSFTNISGETNAVYNFAGAPAVTTRYRRQTIVSNNSKVCFQNSTVSTVYVNSLNLGTIGNNQNVCAGQAPSTIINIGNTTAAGNLTYAWEASTDNGVSWSPIASATGSTYTPGILATSTKYRRLDTTTLNGKVCTGYTNEVSIIVAGAISGGEGSADQAICEGDTPSTITVSNGTPAGTGINFQWYSSTDNVNYTLMSGETGEELNFSTGLTTSTYFRRNVTNTNNGNTCEASSLPTLVTLITLNEGTISQTQTVCGSSLVAPITSSADASSNGAISYIWQSSPDGSNWTDIANTNQATYTPTNTGDLQTYYRRKASSTLQSVTCEAITTPVIVYVNKFDNASSHRITFSSGATGTTEVCNGGDPQAFSTNFPLIASGTVSYQWQISSDNISYTDIGGATSATYDPPAVTQDNYYRRITTSTLNSLSCSVTSNVLTIINGGNATGGTIGTTNPNGVSPSTNLEVICKGDIPSEIVQLTASTGATLTYQWYANGTPILNATGINYTPTSIVNSTTTYIRTTTSTDISGVECVVDSNPVTVLVPQADNLGNNITLCYNTMAPTLGNPSAIEGLPYLTFKWFESNDGSTFTQIIGATSETYTPAAPLTADKYYRRDYLATVEGIACEPSYTPSNVIGIFVNDVDGGTISGDQKICYGDDPSVLGNTVDGTAEGVLKYQWYSSTDNTNWGIINRAVNSTYDPIAGSYPTTYFKRTASSTFNGVVCTEDSNTIVVQVTEPLLPGTLTNDQTICEGVVPGALTVTGGSTYVDQTYDWYASTNGSVWTDLAVHSASYTPPVPTSTMYYKRTITRTSLVDQTCVVETNPIKVTLNHVYAGKITDNQSVCQGSQPLAIVEQESATGAGVLTYQWWSSPDNQTYTAVAGATQPNYTPPSTLTASTYFKRVVTSTVNGVACADETSPKIVTVIPYAIINNDAIIANDITNVSCNGGNDGSIVIPNSRITGGNTAQKQINTIALFGTPTFGNTYSILIDGKIYDHQVTLNGINQPQDNNEVAAALVQKINTATGPNLSSVVATSNFNEITLTAKVAGIGFTAYVSTGSDANVSSSNVITQPNSVANTYVWSKIGDNSFTASTLSISNLTAGAYQLTVYNEFCGTTSTPFIVSEPEVLTLNIGDTCNTAITAYSTGGIAPFTFTLTRPDNTTLVQTSNNPNITYTNLTGGAIYNISVQDASCGIQKSQSVTLPMGLQFDQASVVVENATCYGQNDGSISLNIGATTVTGGYPPYNFSWTGPNNANFTTENISNLAPGVYVLSVTDQLGCSATYTANVASKAQLEISSVQVINQQLQCAGDANAEISIQISSDPSSQLQINWYKNGTSYSTNNTSLTNLGGGSYEVVIIDTNSDANTPCTVRQTFVITAPTVFSATEVTNGNTSCVDANTGRDFTFRVQGGTSPFQYSLDGGTPVIFTNTQTTISSLSNDSHVIEVTDANQCVVQTFTMESYEAMDYTGAKAYTIPPCESNFAFSMNTNLITGGKPFVDGSNNPYYFYDWRGPNNFVAQDITSFDAVPGSYWLTITDSNDCSSEEIEFTFSTTYQPIVVNKTITPVSCGATNDGAISITVSGGLRPYSIRWEKETAGTANNPDPVFTSYGQNITQLSGLEEGRLRLTITSNINGCTNSDPAYYYQEIITINKAESLQLIDGPFLDQSLCLGNPGSISVSVFNSQPGDLSFYYEGALVPSVKTGTNTYSVQIGNPLDNATLNVVNDQGCGITMPISSGVTDPSFTYSSDEYEITGLLMAKEDIRFSITSEAGYGNASWDFGDGSPIVNVDPEVDGIMTTHNYSYPGIFTTTLTLYNAEGCSKTVQQDVQVGNGYDVMFPNVFSANADGINDYFQGEFTGMASFTFQIYDMWGSLVYSVAYDYESMPTNWGWNGNYSSGKPYKNTSFRYLFVGTTRDNNQITKTGEASILR</sequence>
<dbReference type="CDD" id="cd00146">
    <property type="entry name" value="PKD"/>
    <property type="match status" value="1"/>
</dbReference>
<dbReference type="OrthoDB" id="7794186at2"/>
<reference evidence="5" key="1">
    <citation type="submission" date="2016-11" db="EMBL/GenBank/DDBJ databases">
        <authorList>
            <person name="Varghese N."/>
            <person name="Submissions S."/>
        </authorList>
    </citation>
    <scope>NUCLEOTIDE SEQUENCE [LARGE SCALE GENOMIC DNA]</scope>
    <source>
        <strain evidence="5">DSM 17539</strain>
    </source>
</reference>
<feature type="domain" description="PKD" evidence="2">
    <location>
        <begin position="2358"/>
        <end position="2410"/>
    </location>
</feature>
<keyword evidence="5" id="KW-1185">Reference proteome</keyword>
<name>A0A1M4XRE2_9FLAO</name>
<dbReference type="Pfam" id="PF18911">
    <property type="entry name" value="PKD_4"/>
    <property type="match status" value="1"/>
</dbReference>
<dbReference type="Pfam" id="PF13573">
    <property type="entry name" value="SprB"/>
    <property type="match status" value="2"/>
</dbReference>
<evidence type="ECO:0000313" key="5">
    <source>
        <dbReference type="Proteomes" id="UP000184406"/>
    </source>
</evidence>
<dbReference type="SUPFAM" id="SSF49299">
    <property type="entry name" value="PKD domain"/>
    <property type="match status" value="1"/>
</dbReference>
<dbReference type="InterPro" id="IPR000601">
    <property type="entry name" value="PKD_dom"/>
</dbReference>